<organism evidence="6 7">
    <name type="scientific">Allobranchiibius huperziae</name>
    <dbReference type="NCBI Taxonomy" id="1874116"/>
    <lineage>
        <taxon>Bacteria</taxon>
        <taxon>Bacillati</taxon>
        <taxon>Actinomycetota</taxon>
        <taxon>Actinomycetes</taxon>
        <taxon>Micrococcales</taxon>
        <taxon>Dermacoccaceae</taxon>
        <taxon>Allobranchiibius</taxon>
    </lineage>
</organism>
<dbReference type="PANTHER" id="PTHR39344">
    <property type="entry name" value="UPF0182 PROTEIN SLL1060"/>
    <property type="match status" value="1"/>
</dbReference>
<feature type="transmembrane region" description="Helical" evidence="5">
    <location>
        <begin position="122"/>
        <end position="142"/>
    </location>
</feature>
<proteinExistence type="predicted"/>
<keyword evidence="3 5" id="KW-1133">Transmembrane helix</keyword>
<dbReference type="Pfam" id="PF03699">
    <property type="entry name" value="UPF0182"/>
    <property type="match status" value="1"/>
</dbReference>
<dbReference type="EMBL" id="JACCFW010000001">
    <property type="protein sequence ID" value="NYJ73865.1"/>
    <property type="molecule type" value="Genomic_DNA"/>
</dbReference>
<feature type="transmembrane region" description="Helical" evidence="5">
    <location>
        <begin position="181"/>
        <end position="204"/>
    </location>
</feature>
<evidence type="ECO:0000256" key="2">
    <source>
        <dbReference type="ARBA" id="ARBA00022692"/>
    </source>
</evidence>
<evidence type="ECO:0000313" key="7">
    <source>
        <dbReference type="Proteomes" id="UP000571817"/>
    </source>
</evidence>
<accession>A0A853DI35</accession>
<dbReference type="GO" id="GO:0005576">
    <property type="term" value="C:extracellular region"/>
    <property type="evidence" value="ECO:0007669"/>
    <property type="project" value="TreeGrafter"/>
</dbReference>
<evidence type="ECO:0000256" key="1">
    <source>
        <dbReference type="ARBA" id="ARBA00022475"/>
    </source>
</evidence>
<keyword evidence="4 5" id="KW-0472">Membrane</keyword>
<sequence length="868" mass="92558">MSAADGSGRSGGAGSSDVRALPRLDRRRHSLLRLTLTVVVVLVGGNLAANLWTRHLWFENLQYAGVYGVELRTRAALFAIAFLVVELLCHGSVWLAYRYRPIRVPDAAGEAMHRYRVAIEPFRRAAFAVVPLLIALITAASASSQWRTPLLWWARQSFGQTDPQFHRDIGFYVFTMPFIEMLIGFGTVILILALVLATLTHYIYGGITVAEGRLTFTRVARRHLCLLAVALLLVRAAAWWWGRYALVYRTGRTLTGVDDTDVRSTLPVHAILACAAVLTALTFLVTMRTRSWRWPAAAVSMLMATAVAFGGIYPEILSAVRGNTARSSNEATYLQREIDATRAAYGVSDVTVRDYPSGATPTAGLTSAAAGVPVLDPMVVTGAFQQLQGLTPPAAFAAGLDVGRTGAGASAAPTVVGARGIDLSGLPASRRDWVGQHLVYTHGTGVVSARADTTTASGAPSFLTDPAAAGSRIYFGGGLPSYSVVGGKPIEADGTASTGFRYDGRGGVALGGIMRRLAYAAKFRSWDLLTSRSVSTTSRVIYDRDPVDRVRQVAPWLSVDEGAYPVQSGSRTLWVVDGYTTSDRYPYAEHQPLTTGSDTLGRSINYLRGSVKATVDAYDGTVRLYAWDSDEPVLRAWEKVFPGTVRPRSQMPAAVLSQVRYPQGQFEMQRTILGAYHVTDRATFADGGQRWSVPVDPTTGAGVLQPSYYQPVTLPGAAGRGYALTSSYVGAGGTGAVTGYLAAGSDAGTTPGQVGAGYGKLTLLRVTGSARGPGQFQNDLNSSAERSSSMPGTLSQFFITEARAKASVSKGNLLTLPAAGGMLQVEPLYVRPKGASYPVLKAVVVGFGGRLRWGATLQDALADLSTAR</sequence>
<evidence type="ECO:0000313" key="6">
    <source>
        <dbReference type="EMBL" id="NYJ73865.1"/>
    </source>
</evidence>
<reference evidence="6 7" key="1">
    <citation type="submission" date="2020-07" db="EMBL/GenBank/DDBJ databases">
        <title>Sequencing the genomes of 1000 actinobacteria strains.</title>
        <authorList>
            <person name="Klenk H.-P."/>
        </authorList>
    </citation>
    <scope>NUCLEOTIDE SEQUENCE [LARGE SCALE GENOMIC DNA]</scope>
    <source>
        <strain evidence="6 7">DSM 29531</strain>
    </source>
</reference>
<keyword evidence="1" id="KW-1003">Cell membrane</keyword>
<feature type="transmembrane region" description="Helical" evidence="5">
    <location>
        <begin position="75"/>
        <end position="97"/>
    </location>
</feature>
<keyword evidence="2 5" id="KW-0812">Transmembrane</keyword>
<feature type="transmembrane region" description="Helical" evidence="5">
    <location>
        <begin position="31"/>
        <end position="52"/>
    </location>
</feature>
<comment type="caution">
    <text evidence="6">The sequence shown here is derived from an EMBL/GenBank/DDBJ whole genome shotgun (WGS) entry which is preliminary data.</text>
</comment>
<dbReference type="AlphaFoldDB" id="A0A853DI35"/>
<evidence type="ECO:0000256" key="4">
    <source>
        <dbReference type="ARBA" id="ARBA00023136"/>
    </source>
</evidence>
<dbReference type="RefSeq" id="WP_179479366.1">
    <property type="nucleotide sequence ID" value="NZ_JACCFW010000001.1"/>
</dbReference>
<evidence type="ECO:0000256" key="5">
    <source>
        <dbReference type="SAM" id="Phobius"/>
    </source>
</evidence>
<dbReference type="InterPro" id="IPR005372">
    <property type="entry name" value="UPF0182"/>
</dbReference>
<keyword evidence="7" id="KW-1185">Reference proteome</keyword>
<evidence type="ECO:0000256" key="3">
    <source>
        <dbReference type="ARBA" id="ARBA00022989"/>
    </source>
</evidence>
<dbReference type="PANTHER" id="PTHR39344:SF1">
    <property type="entry name" value="UPF0182 PROTEIN SLL1060"/>
    <property type="match status" value="1"/>
</dbReference>
<gene>
    <name evidence="6" type="ORF">HNR15_000828</name>
</gene>
<name>A0A853DI35_9MICO</name>
<feature type="transmembrane region" description="Helical" evidence="5">
    <location>
        <begin position="224"/>
        <end position="246"/>
    </location>
</feature>
<dbReference type="GO" id="GO:0016020">
    <property type="term" value="C:membrane"/>
    <property type="evidence" value="ECO:0007669"/>
    <property type="project" value="InterPro"/>
</dbReference>
<protein>
    <submittedName>
        <fullName evidence="6">Uncharacterized protein</fullName>
    </submittedName>
</protein>
<feature type="transmembrane region" description="Helical" evidence="5">
    <location>
        <begin position="266"/>
        <end position="287"/>
    </location>
</feature>
<feature type="transmembrane region" description="Helical" evidence="5">
    <location>
        <begin position="294"/>
        <end position="313"/>
    </location>
</feature>
<dbReference type="Proteomes" id="UP000571817">
    <property type="component" value="Unassembled WGS sequence"/>
</dbReference>